<reference evidence="3 5" key="2">
    <citation type="submission" date="2021-03" db="EMBL/GenBank/DDBJ databases">
        <title>Genomic Encyclopedia of Type Strains, Phase IV (KMG-IV): sequencing the most valuable type-strain genomes for metagenomic binning, comparative biology and taxonomic classification.</title>
        <authorList>
            <person name="Goeker M."/>
        </authorList>
    </citation>
    <scope>NUCLEOTIDE SEQUENCE [LARGE SCALE GENOMIC DNA]</scope>
    <source>
        <strain evidence="3 5">DSM 40499</strain>
    </source>
</reference>
<accession>A0A1B1AZV6</accession>
<dbReference type="KEGG" id="sgs:AVL59_23210"/>
<dbReference type="Proteomes" id="UP001519309">
    <property type="component" value="Unassembled WGS sequence"/>
</dbReference>
<gene>
    <name evidence="2" type="ORF">AVL59_23210</name>
    <name evidence="3" type="ORF">J2Z21_009590</name>
</gene>
<evidence type="ECO:0000313" key="5">
    <source>
        <dbReference type="Proteomes" id="UP001519309"/>
    </source>
</evidence>
<dbReference type="Proteomes" id="UP000092659">
    <property type="component" value="Chromosome"/>
</dbReference>
<keyword evidence="5" id="KW-1185">Reference proteome</keyword>
<dbReference type="RefSeq" id="WP_067307618.1">
    <property type="nucleotide sequence ID" value="NZ_CP016279.1"/>
</dbReference>
<dbReference type="EMBL" id="JAGGLP010000051">
    <property type="protein sequence ID" value="MBP2056571.1"/>
    <property type="molecule type" value="Genomic_DNA"/>
</dbReference>
<evidence type="ECO:0000256" key="1">
    <source>
        <dbReference type="SAM" id="MobiDB-lite"/>
    </source>
</evidence>
<evidence type="ECO:0000313" key="2">
    <source>
        <dbReference type="EMBL" id="ANP52087.1"/>
    </source>
</evidence>
<evidence type="ECO:0000313" key="3">
    <source>
        <dbReference type="EMBL" id="MBP2056571.1"/>
    </source>
</evidence>
<sequence length="92" mass="9983">MLRTSVSIRGVLQHHALLALQTCPYEVLGAAEREQLLAAYGSRTFDLAWETALAVITHHARSSGQTGQPHPTIRDRAPAMARRPGGRSQGGR</sequence>
<organism evidence="2 4">
    <name type="scientific">Streptomyces griseochromogenes</name>
    <dbReference type="NCBI Taxonomy" id="68214"/>
    <lineage>
        <taxon>Bacteria</taxon>
        <taxon>Bacillati</taxon>
        <taxon>Actinomycetota</taxon>
        <taxon>Actinomycetes</taxon>
        <taxon>Kitasatosporales</taxon>
        <taxon>Streptomycetaceae</taxon>
        <taxon>Streptomyces</taxon>
    </lineage>
</organism>
<dbReference type="EMBL" id="CP016279">
    <property type="protein sequence ID" value="ANP52087.1"/>
    <property type="molecule type" value="Genomic_DNA"/>
</dbReference>
<feature type="region of interest" description="Disordered" evidence="1">
    <location>
        <begin position="59"/>
        <end position="92"/>
    </location>
</feature>
<dbReference type="OrthoDB" id="9885028at2"/>
<reference evidence="2 4" key="1">
    <citation type="submission" date="2016-06" db="EMBL/GenBank/DDBJ databases">
        <title>Complete genome sequence of Streptomyces griseochromogenes ATCC 14511, the Blasticidin S producer.</title>
        <authorList>
            <person name="Wu L."/>
        </authorList>
    </citation>
    <scope>NUCLEOTIDE SEQUENCE [LARGE SCALE GENOMIC DNA]</scope>
    <source>
        <strain evidence="2 4">ATCC 14511</strain>
    </source>
</reference>
<proteinExistence type="predicted"/>
<dbReference type="AlphaFoldDB" id="A0A1B1AZV6"/>
<evidence type="ECO:0000313" key="4">
    <source>
        <dbReference type="Proteomes" id="UP000092659"/>
    </source>
</evidence>
<protein>
    <submittedName>
        <fullName evidence="2">Uncharacterized protein</fullName>
    </submittedName>
</protein>
<name>A0A1B1AZV6_9ACTN</name>